<proteinExistence type="inferred from homology"/>
<evidence type="ECO:0008006" key="15">
    <source>
        <dbReference type="Google" id="ProtNLM"/>
    </source>
</evidence>
<keyword evidence="11" id="KW-0503">Monooxygenase</keyword>
<keyword evidence="6" id="KW-0349">Heme</keyword>
<keyword evidence="9" id="KW-0560">Oxidoreductase</keyword>
<dbReference type="Proteomes" id="UP000821837">
    <property type="component" value="Unassembled WGS sequence"/>
</dbReference>
<evidence type="ECO:0000256" key="7">
    <source>
        <dbReference type="ARBA" id="ARBA00022723"/>
    </source>
</evidence>
<dbReference type="InterPro" id="IPR002403">
    <property type="entry name" value="Cyt_P450_E_grp-IV"/>
</dbReference>
<evidence type="ECO:0000256" key="6">
    <source>
        <dbReference type="ARBA" id="ARBA00022617"/>
    </source>
</evidence>
<dbReference type="GO" id="GO:0020037">
    <property type="term" value="F:heme binding"/>
    <property type="evidence" value="ECO:0007669"/>
    <property type="project" value="InterPro"/>
</dbReference>
<evidence type="ECO:0000256" key="11">
    <source>
        <dbReference type="ARBA" id="ARBA00023033"/>
    </source>
</evidence>
<reference evidence="13" key="1">
    <citation type="journal article" date="2020" name="Cell">
        <title>Large-Scale Comparative Analyses of Tick Genomes Elucidate Their Genetic Diversity and Vector Capacities.</title>
        <authorList>
            <consortium name="Tick Genome and Microbiome Consortium (TIGMIC)"/>
            <person name="Jia N."/>
            <person name="Wang J."/>
            <person name="Shi W."/>
            <person name="Du L."/>
            <person name="Sun Y."/>
            <person name="Zhan W."/>
            <person name="Jiang J.F."/>
            <person name="Wang Q."/>
            <person name="Zhang B."/>
            <person name="Ji P."/>
            <person name="Bell-Sakyi L."/>
            <person name="Cui X.M."/>
            <person name="Yuan T.T."/>
            <person name="Jiang B.G."/>
            <person name="Yang W.F."/>
            <person name="Lam T.T."/>
            <person name="Chang Q.C."/>
            <person name="Ding S.J."/>
            <person name="Wang X.J."/>
            <person name="Zhu J.G."/>
            <person name="Ruan X.D."/>
            <person name="Zhao L."/>
            <person name="Wei J.T."/>
            <person name="Ye R.Z."/>
            <person name="Que T.C."/>
            <person name="Du C.H."/>
            <person name="Zhou Y.H."/>
            <person name="Cheng J.X."/>
            <person name="Dai P.F."/>
            <person name="Guo W.B."/>
            <person name="Han X.H."/>
            <person name="Huang E.J."/>
            <person name="Li L.F."/>
            <person name="Wei W."/>
            <person name="Gao Y.C."/>
            <person name="Liu J.Z."/>
            <person name="Shao H.Z."/>
            <person name="Wang X."/>
            <person name="Wang C.C."/>
            <person name="Yang T.C."/>
            <person name="Huo Q.B."/>
            <person name="Li W."/>
            <person name="Chen H.Y."/>
            <person name="Chen S.E."/>
            <person name="Zhou L.G."/>
            <person name="Ni X.B."/>
            <person name="Tian J.H."/>
            <person name="Sheng Y."/>
            <person name="Liu T."/>
            <person name="Pan Y.S."/>
            <person name="Xia L.Y."/>
            <person name="Li J."/>
            <person name="Zhao F."/>
            <person name="Cao W.C."/>
        </authorList>
    </citation>
    <scope>NUCLEOTIDE SEQUENCE</scope>
    <source>
        <strain evidence="13">Rsan-2018</strain>
    </source>
</reference>
<keyword evidence="12" id="KW-1133">Transmembrane helix</keyword>
<evidence type="ECO:0000313" key="14">
    <source>
        <dbReference type="Proteomes" id="UP000821837"/>
    </source>
</evidence>
<organism evidence="13 14">
    <name type="scientific">Rhipicephalus sanguineus</name>
    <name type="common">Brown dog tick</name>
    <name type="synonym">Ixodes sanguineus</name>
    <dbReference type="NCBI Taxonomy" id="34632"/>
    <lineage>
        <taxon>Eukaryota</taxon>
        <taxon>Metazoa</taxon>
        <taxon>Ecdysozoa</taxon>
        <taxon>Arthropoda</taxon>
        <taxon>Chelicerata</taxon>
        <taxon>Arachnida</taxon>
        <taxon>Acari</taxon>
        <taxon>Parasitiformes</taxon>
        <taxon>Ixodida</taxon>
        <taxon>Ixodoidea</taxon>
        <taxon>Ixodidae</taxon>
        <taxon>Rhipicephalinae</taxon>
        <taxon>Rhipicephalus</taxon>
        <taxon>Rhipicephalus</taxon>
    </lineage>
</organism>
<keyword evidence="12" id="KW-0472">Membrane</keyword>
<evidence type="ECO:0000256" key="2">
    <source>
        <dbReference type="ARBA" id="ARBA00003690"/>
    </source>
</evidence>
<dbReference type="GO" id="GO:0008395">
    <property type="term" value="F:steroid hydroxylase activity"/>
    <property type="evidence" value="ECO:0007669"/>
    <property type="project" value="TreeGrafter"/>
</dbReference>
<evidence type="ECO:0000256" key="9">
    <source>
        <dbReference type="ARBA" id="ARBA00023002"/>
    </source>
</evidence>
<dbReference type="Gene3D" id="1.10.630.10">
    <property type="entry name" value="Cytochrome P450"/>
    <property type="match status" value="1"/>
</dbReference>
<comment type="similarity">
    <text evidence="5">Belongs to the cytochrome P450 family.</text>
</comment>
<dbReference type="PANTHER" id="PTHR24302:SF15">
    <property type="entry name" value="FATTY-ACID PEROXYGENASE"/>
    <property type="match status" value="1"/>
</dbReference>
<evidence type="ECO:0000256" key="3">
    <source>
        <dbReference type="ARBA" id="ARBA00004174"/>
    </source>
</evidence>
<name>A0A9D4PK64_RHISA</name>
<dbReference type="GO" id="GO:0005789">
    <property type="term" value="C:endoplasmic reticulum membrane"/>
    <property type="evidence" value="ECO:0007669"/>
    <property type="project" value="UniProtKB-SubCell"/>
</dbReference>
<comment type="cofactor">
    <cofactor evidence="1">
        <name>heme</name>
        <dbReference type="ChEBI" id="CHEBI:30413"/>
    </cofactor>
</comment>
<keyword evidence="14" id="KW-1185">Reference proteome</keyword>
<dbReference type="PANTHER" id="PTHR24302">
    <property type="entry name" value="CYTOCHROME P450 FAMILY 3"/>
    <property type="match status" value="1"/>
</dbReference>
<evidence type="ECO:0000256" key="8">
    <source>
        <dbReference type="ARBA" id="ARBA00022848"/>
    </source>
</evidence>
<comment type="function">
    <text evidence="2">May be involved in the metabolism of insect hormones and in the breakdown of synthetic insecticides.</text>
</comment>
<keyword evidence="12" id="KW-0812">Transmembrane</keyword>
<keyword evidence="8" id="KW-0492">Microsome</keyword>
<dbReference type="SUPFAM" id="SSF48264">
    <property type="entry name" value="Cytochrome P450"/>
    <property type="match status" value="1"/>
</dbReference>
<gene>
    <name evidence="13" type="ORF">HPB52_018216</name>
</gene>
<evidence type="ECO:0000256" key="12">
    <source>
        <dbReference type="SAM" id="Phobius"/>
    </source>
</evidence>
<accession>A0A9D4PK64</accession>
<keyword evidence="10" id="KW-0408">Iron</keyword>
<keyword evidence="7" id="KW-0479">Metal-binding</keyword>
<dbReference type="Pfam" id="PF00067">
    <property type="entry name" value="p450"/>
    <property type="match status" value="1"/>
</dbReference>
<evidence type="ECO:0000256" key="1">
    <source>
        <dbReference type="ARBA" id="ARBA00001971"/>
    </source>
</evidence>
<evidence type="ECO:0000256" key="5">
    <source>
        <dbReference type="ARBA" id="ARBA00010617"/>
    </source>
</evidence>
<evidence type="ECO:0000256" key="4">
    <source>
        <dbReference type="ARBA" id="ARBA00004406"/>
    </source>
</evidence>
<evidence type="ECO:0000313" key="13">
    <source>
        <dbReference type="EMBL" id="KAH7944314.1"/>
    </source>
</evidence>
<protein>
    <recommendedName>
        <fullName evidence="15">Cytochrome P450</fullName>
    </recommendedName>
</protein>
<dbReference type="GO" id="GO:0005506">
    <property type="term" value="F:iron ion binding"/>
    <property type="evidence" value="ECO:0007669"/>
    <property type="project" value="InterPro"/>
</dbReference>
<dbReference type="PRINTS" id="PR00385">
    <property type="entry name" value="P450"/>
</dbReference>
<dbReference type="GO" id="GO:0016705">
    <property type="term" value="F:oxidoreductase activity, acting on paired donors, with incorporation or reduction of molecular oxygen"/>
    <property type="evidence" value="ECO:0007669"/>
    <property type="project" value="InterPro"/>
</dbReference>
<keyword evidence="8" id="KW-0256">Endoplasmic reticulum</keyword>
<dbReference type="EMBL" id="JABSTV010001253">
    <property type="protein sequence ID" value="KAH7944314.1"/>
    <property type="molecule type" value="Genomic_DNA"/>
</dbReference>
<sequence>MMMRKSSLLSYEAFSWTTVAITVAYVLFRLIRSRQKTFNYFKEIGIPGPEPSLIWGNLAEYHKKGFVHAITDWCAKYGDVFGFYNGDLPMLVVKDLDFLSYVFVKNFKNFTDRGIIMRTDQEHAVLNNSILHAKGAEWKRTRSCISQAFTTNKLKQMMEHLVESADLFIETLGDLADAGRELAIHEPLQGLAMDYTGRAAFGLDCCFQRNLSHPFMQTAREVVHGVMTGPFHMIAREEVVSAYTALHSRHNSFVLHNIFGEETKKVVEMRLRNPEARRPDLLQVMLDASDKKERPNEADWKRKATMTLQEVELNTTVAVIAGFETTSAAMAYLSYVLAKYQDVQEKVRAEVASAVEEYGKINYDAVTYRMKYLRSVVDETLRMYPPGTLFTTRRAMNDFEYNGVKYKAGTSIMAPTMHIHMDHRYWPEPHKFDPERYERQMTTVE</sequence>
<reference evidence="13" key="2">
    <citation type="submission" date="2021-09" db="EMBL/GenBank/DDBJ databases">
        <authorList>
            <person name="Jia N."/>
            <person name="Wang J."/>
            <person name="Shi W."/>
            <person name="Du L."/>
            <person name="Sun Y."/>
            <person name="Zhan W."/>
            <person name="Jiang J."/>
            <person name="Wang Q."/>
            <person name="Zhang B."/>
            <person name="Ji P."/>
            <person name="Sakyi L.B."/>
            <person name="Cui X."/>
            <person name="Yuan T."/>
            <person name="Jiang B."/>
            <person name="Yang W."/>
            <person name="Lam T.T.-Y."/>
            <person name="Chang Q."/>
            <person name="Ding S."/>
            <person name="Wang X."/>
            <person name="Zhu J."/>
            <person name="Ruan X."/>
            <person name="Zhao L."/>
            <person name="Wei J."/>
            <person name="Que T."/>
            <person name="Du C."/>
            <person name="Cheng J."/>
            <person name="Dai P."/>
            <person name="Han X."/>
            <person name="Huang E."/>
            <person name="Gao Y."/>
            <person name="Liu J."/>
            <person name="Shao H."/>
            <person name="Ye R."/>
            <person name="Li L."/>
            <person name="Wei W."/>
            <person name="Wang X."/>
            <person name="Wang C."/>
            <person name="Huo Q."/>
            <person name="Li W."/>
            <person name="Guo W."/>
            <person name="Chen H."/>
            <person name="Chen S."/>
            <person name="Zhou L."/>
            <person name="Zhou L."/>
            <person name="Ni X."/>
            <person name="Tian J."/>
            <person name="Zhou Y."/>
            <person name="Sheng Y."/>
            <person name="Liu T."/>
            <person name="Pan Y."/>
            <person name="Xia L."/>
            <person name="Li J."/>
            <person name="Zhao F."/>
            <person name="Cao W."/>
        </authorList>
    </citation>
    <scope>NUCLEOTIDE SEQUENCE</scope>
    <source>
        <strain evidence="13">Rsan-2018</strain>
        <tissue evidence="13">Larvae</tissue>
    </source>
</reference>
<evidence type="ECO:0000256" key="10">
    <source>
        <dbReference type="ARBA" id="ARBA00023004"/>
    </source>
</evidence>
<dbReference type="AlphaFoldDB" id="A0A9D4PK64"/>
<dbReference type="PRINTS" id="PR00465">
    <property type="entry name" value="EP450IV"/>
</dbReference>
<comment type="subcellular location">
    <subcellularLocation>
        <location evidence="4">Endoplasmic reticulum membrane</location>
        <topology evidence="4">Peripheral membrane protein</topology>
    </subcellularLocation>
    <subcellularLocation>
        <location evidence="3">Microsome membrane</location>
        <topology evidence="3">Peripheral membrane protein</topology>
    </subcellularLocation>
</comment>
<dbReference type="InterPro" id="IPR050705">
    <property type="entry name" value="Cytochrome_P450_3A"/>
</dbReference>
<dbReference type="VEuPathDB" id="VectorBase:RSAN_029835"/>
<dbReference type="InterPro" id="IPR001128">
    <property type="entry name" value="Cyt_P450"/>
</dbReference>
<dbReference type="InterPro" id="IPR036396">
    <property type="entry name" value="Cyt_P450_sf"/>
</dbReference>
<dbReference type="FunFam" id="1.10.630.10:FF:000182">
    <property type="entry name" value="Cytochrome P450 3A4"/>
    <property type="match status" value="1"/>
</dbReference>
<feature type="transmembrane region" description="Helical" evidence="12">
    <location>
        <begin position="13"/>
        <end position="31"/>
    </location>
</feature>
<comment type="caution">
    <text evidence="13">The sequence shown here is derived from an EMBL/GenBank/DDBJ whole genome shotgun (WGS) entry which is preliminary data.</text>
</comment>